<name>A0ABZ2G744_9GAMM</name>
<sequence length="148" mass="16359">MATLYRLLRNLVMGVIIAVGAGIWFIFGSGSDSGPNVEFYSQEDNTLYERLTDDIVKGAPRISPVYRFVHYSPVGAAAEVSAVYFENITDIATLKGYLASLGCTLEMTEANVEMWLSHDKSKAITLAVDVEGRTVALEIRSPPPPWWR</sequence>
<dbReference type="RefSeq" id="WP_264498337.1">
    <property type="nucleotide sequence ID" value="NZ_CP109947.1"/>
</dbReference>
<accession>A0ABZ2G744</accession>
<dbReference type="EMBL" id="CP125967">
    <property type="protein sequence ID" value="WWO37599.1"/>
    <property type="molecule type" value="Genomic_DNA"/>
</dbReference>
<protein>
    <submittedName>
        <fullName evidence="2">Uncharacterized protein</fullName>
    </submittedName>
</protein>
<keyword evidence="1" id="KW-0812">Transmembrane</keyword>
<keyword evidence="3" id="KW-1185">Reference proteome</keyword>
<keyword evidence="1" id="KW-0472">Membrane</keyword>
<dbReference type="Proteomes" id="UP001379444">
    <property type="component" value="Chromosome"/>
</dbReference>
<reference evidence="2 3" key="1">
    <citation type="journal article" date="2024" name="Front. Plant Sci.">
        <title>Comprehensive phenomic and genomic studies of the species, Pectobacterium cacticida and proposal for reclassification as Alcorniella cacticida comb. nov.</title>
        <authorList>
            <person name="Jonca J."/>
            <person name="Pirhonen M."/>
            <person name="Waleron M.M."/>
            <person name="Gawor J."/>
            <person name="Mrozik A."/>
            <person name="Smoktunowicz M."/>
            <person name="Waleron K."/>
            <person name="Waleron M."/>
        </authorList>
    </citation>
    <scope>NUCLEOTIDE SEQUENCE [LARGE SCALE GENOMIC DNA]</scope>
    <source>
        <strain evidence="2 3">DPMP6</strain>
    </source>
</reference>
<organism evidence="2 3">
    <name type="scientific">Pectobacterium cacticida</name>
    <dbReference type="NCBI Taxonomy" id="69221"/>
    <lineage>
        <taxon>Bacteria</taxon>
        <taxon>Pseudomonadati</taxon>
        <taxon>Pseudomonadota</taxon>
        <taxon>Gammaproteobacteria</taxon>
        <taxon>Enterobacterales</taxon>
        <taxon>Pectobacteriaceae</taxon>
        <taxon>Pectobacterium</taxon>
    </lineage>
</organism>
<evidence type="ECO:0000313" key="3">
    <source>
        <dbReference type="Proteomes" id="UP001379444"/>
    </source>
</evidence>
<proteinExistence type="predicted"/>
<feature type="transmembrane region" description="Helical" evidence="1">
    <location>
        <begin position="7"/>
        <end position="27"/>
    </location>
</feature>
<keyword evidence="1" id="KW-1133">Transmembrane helix</keyword>
<evidence type="ECO:0000256" key="1">
    <source>
        <dbReference type="SAM" id="Phobius"/>
    </source>
</evidence>
<evidence type="ECO:0000313" key="2">
    <source>
        <dbReference type="EMBL" id="WWO37599.1"/>
    </source>
</evidence>
<gene>
    <name evidence="2" type="ORF">QNA12_13680</name>
</gene>